<evidence type="ECO:0000313" key="1">
    <source>
        <dbReference type="EMBL" id="CRK92459.1"/>
    </source>
</evidence>
<accession>A0A1J1HWU4</accession>
<proteinExistence type="predicted"/>
<keyword evidence="2" id="KW-1185">Reference proteome</keyword>
<reference evidence="1 2" key="1">
    <citation type="submission" date="2015-04" db="EMBL/GenBank/DDBJ databases">
        <authorList>
            <person name="Syromyatnikov M.Y."/>
            <person name="Popov V.N."/>
        </authorList>
    </citation>
    <scope>NUCLEOTIDE SEQUENCE [LARGE SCALE GENOMIC DNA]</scope>
</reference>
<dbReference type="EMBL" id="CVRI01000028">
    <property type="protein sequence ID" value="CRK92459.1"/>
    <property type="molecule type" value="Genomic_DNA"/>
</dbReference>
<sequence length="78" mass="9235">MKYYPTLRCSKNPSDFRVRQVENADETAKGKSYTTRKELKNVNQVECEMINQNLLMKLANDVERDEFERVSKVMKKIC</sequence>
<organism evidence="1 2">
    <name type="scientific">Clunio marinus</name>
    <dbReference type="NCBI Taxonomy" id="568069"/>
    <lineage>
        <taxon>Eukaryota</taxon>
        <taxon>Metazoa</taxon>
        <taxon>Ecdysozoa</taxon>
        <taxon>Arthropoda</taxon>
        <taxon>Hexapoda</taxon>
        <taxon>Insecta</taxon>
        <taxon>Pterygota</taxon>
        <taxon>Neoptera</taxon>
        <taxon>Endopterygota</taxon>
        <taxon>Diptera</taxon>
        <taxon>Nematocera</taxon>
        <taxon>Chironomoidea</taxon>
        <taxon>Chironomidae</taxon>
        <taxon>Clunio</taxon>
    </lineage>
</organism>
<dbReference type="AlphaFoldDB" id="A0A1J1HWU4"/>
<name>A0A1J1HWU4_9DIPT</name>
<evidence type="ECO:0000313" key="2">
    <source>
        <dbReference type="Proteomes" id="UP000183832"/>
    </source>
</evidence>
<gene>
    <name evidence="1" type="ORF">CLUMA_CG006021</name>
</gene>
<dbReference type="Proteomes" id="UP000183832">
    <property type="component" value="Unassembled WGS sequence"/>
</dbReference>
<protein>
    <submittedName>
        <fullName evidence="1">CLUMA_CG006021, isoform A</fullName>
    </submittedName>
</protein>